<sequence length="286" mass="29491">MSGISSKAAGSVENKIKFNDGSELQYKEFSDGSGLELYTTYFRSLDPQLGRWCQIDSKPDYSQSLYASMGNNPILYNDKLGDSLPPPPKPINPLAHIMPYNFATSTNNQANQGQTNTATNEIESKSIGTSNTSTKATTLNGYTITNKIVKEADVFNSGLGDKVTVSSFKGVTNGTDGSIINDISLSNGNIDGGSISVGGVVTVGVNTDCSISFGLGAFGYEGHIGVGLGVGLGQISGGGSHIDKNGNSGGGDLSIRPGLGALVVAVAILTNTEGSIVPLLSKLAPK</sequence>
<evidence type="ECO:0008006" key="3">
    <source>
        <dbReference type="Google" id="ProtNLM"/>
    </source>
</evidence>
<reference evidence="1" key="1">
    <citation type="submission" date="2019-10" db="EMBL/GenBank/DDBJ databases">
        <title>Draft genome sequence of Panacibacter sp. KCS-6.</title>
        <authorList>
            <person name="Yim K.J."/>
        </authorList>
    </citation>
    <scope>NUCLEOTIDE SEQUENCE</scope>
    <source>
        <strain evidence="1">KCS-6</strain>
    </source>
</reference>
<evidence type="ECO:0000313" key="1">
    <source>
        <dbReference type="EMBL" id="NNV55083.1"/>
    </source>
</evidence>
<dbReference type="Proteomes" id="UP000598971">
    <property type="component" value="Unassembled WGS sequence"/>
</dbReference>
<keyword evidence="2" id="KW-1185">Reference proteome</keyword>
<dbReference type="EMBL" id="WHPF01000004">
    <property type="protein sequence ID" value="NNV55083.1"/>
    <property type="molecule type" value="Genomic_DNA"/>
</dbReference>
<name>A0A8J8JST4_9BACT</name>
<evidence type="ECO:0000313" key="2">
    <source>
        <dbReference type="Proteomes" id="UP000598971"/>
    </source>
</evidence>
<protein>
    <recommendedName>
        <fullName evidence="3">RHS repeat-associated core domain-containing protein</fullName>
    </recommendedName>
</protein>
<dbReference type="AlphaFoldDB" id="A0A8J8JST4"/>
<organism evidence="1 2">
    <name type="scientific">Limnovirga soli</name>
    <dbReference type="NCBI Taxonomy" id="2656915"/>
    <lineage>
        <taxon>Bacteria</taxon>
        <taxon>Pseudomonadati</taxon>
        <taxon>Bacteroidota</taxon>
        <taxon>Chitinophagia</taxon>
        <taxon>Chitinophagales</taxon>
        <taxon>Chitinophagaceae</taxon>
        <taxon>Limnovirga</taxon>
    </lineage>
</organism>
<accession>A0A8J8JST4</accession>
<comment type="caution">
    <text evidence="1">The sequence shown here is derived from an EMBL/GenBank/DDBJ whole genome shotgun (WGS) entry which is preliminary data.</text>
</comment>
<dbReference type="Gene3D" id="2.180.10.10">
    <property type="entry name" value="RHS repeat-associated core"/>
    <property type="match status" value="1"/>
</dbReference>
<proteinExistence type="predicted"/>
<gene>
    <name evidence="1" type="ORF">GD597_06410</name>
</gene>